<keyword evidence="3" id="KW-1185">Reference proteome</keyword>
<accession>A0AAP0IIS6</accession>
<evidence type="ECO:0000256" key="1">
    <source>
        <dbReference type="SAM" id="MobiDB-lite"/>
    </source>
</evidence>
<name>A0AAP0IIS6_9MAGN</name>
<sequence length="84" mass="9097">MARGKTRVTRVETDSNPSRADLASNAKSCKVVVKGSCGGRKPQTASYRKAKKNVQPPVKHAQRRTGDDVVGTVHPKLSRLRKGS</sequence>
<gene>
    <name evidence="2" type="ORF">Sjap_015195</name>
</gene>
<dbReference type="EMBL" id="JBBNAE010000006">
    <property type="protein sequence ID" value="KAK9116248.1"/>
    <property type="molecule type" value="Genomic_DNA"/>
</dbReference>
<dbReference type="Proteomes" id="UP001417504">
    <property type="component" value="Unassembled WGS sequence"/>
</dbReference>
<comment type="caution">
    <text evidence="2">The sequence shown here is derived from an EMBL/GenBank/DDBJ whole genome shotgun (WGS) entry which is preliminary data.</text>
</comment>
<proteinExistence type="predicted"/>
<evidence type="ECO:0000313" key="2">
    <source>
        <dbReference type="EMBL" id="KAK9116248.1"/>
    </source>
</evidence>
<feature type="region of interest" description="Disordered" evidence="1">
    <location>
        <begin position="36"/>
        <end position="84"/>
    </location>
</feature>
<reference evidence="2 3" key="1">
    <citation type="submission" date="2024-01" db="EMBL/GenBank/DDBJ databases">
        <title>Genome assemblies of Stephania.</title>
        <authorList>
            <person name="Yang L."/>
        </authorList>
    </citation>
    <scope>NUCLEOTIDE SEQUENCE [LARGE SCALE GENOMIC DNA]</scope>
    <source>
        <strain evidence="2">QJT</strain>
        <tissue evidence="2">Leaf</tissue>
    </source>
</reference>
<organism evidence="2 3">
    <name type="scientific">Stephania japonica</name>
    <dbReference type="NCBI Taxonomy" id="461633"/>
    <lineage>
        <taxon>Eukaryota</taxon>
        <taxon>Viridiplantae</taxon>
        <taxon>Streptophyta</taxon>
        <taxon>Embryophyta</taxon>
        <taxon>Tracheophyta</taxon>
        <taxon>Spermatophyta</taxon>
        <taxon>Magnoliopsida</taxon>
        <taxon>Ranunculales</taxon>
        <taxon>Menispermaceae</taxon>
        <taxon>Menispermoideae</taxon>
        <taxon>Cissampelideae</taxon>
        <taxon>Stephania</taxon>
    </lineage>
</organism>
<evidence type="ECO:0000313" key="3">
    <source>
        <dbReference type="Proteomes" id="UP001417504"/>
    </source>
</evidence>
<dbReference type="AlphaFoldDB" id="A0AAP0IIS6"/>
<feature type="region of interest" description="Disordered" evidence="1">
    <location>
        <begin position="1"/>
        <end position="24"/>
    </location>
</feature>
<protein>
    <submittedName>
        <fullName evidence="2">Uncharacterized protein</fullName>
    </submittedName>
</protein>